<dbReference type="AlphaFoldDB" id="A0A1H5X8Y6"/>
<feature type="region of interest" description="Disordered" evidence="1">
    <location>
        <begin position="262"/>
        <end position="297"/>
    </location>
</feature>
<dbReference type="InterPro" id="IPR027417">
    <property type="entry name" value="P-loop_NTPase"/>
</dbReference>
<evidence type="ECO:0000259" key="2">
    <source>
        <dbReference type="Pfam" id="PF00350"/>
    </source>
</evidence>
<dbReference type="EMBL" id="FNVD01000010">
    <property type="protein sequence ID" value="SEG08211.1"/>
    <property type="molecule type" value="Genomic_DNA"/>
</dbReference>
<dbReference type="Pfam" id="PF00350">
    <property type="entry name" value="Dynamin_N"/>
    <property type="match status" value="1"/>
</dbReference>
<feature type="domain" description="Dynamin N-terminal" evidence="2">
    <location>
        <begin position="20"/>
        <end position="149"/>
    </location>
</feature>
<evidence type="ECO:0000313" key="3">
    <source>
        <dbReference type="EMBL" id="SEG08211.1"/>
    </source>
</evidence>
<dbReference type="SUPFAM" id="SSF52540">
    <property type="entry name" value="P-loop containing nucleoside triphosphate hydrolases"/>
    <property type="match status" value="1"/>
</dbReference>
<sequence>MTDTEDTRHSPTAPKRLPRVALMGEFSAGKSTLTNLLLSGTPLPVRVTATRLPPVWISRGQPDAMREDLNGNFWPIDAGDLESVSLDDTRLIRLTMEEEILHLCDLIDMPGISDPNMAPEVWERVLSEADHVVWCTHATQAWRQSEAAVWETVPEELRQKSLLLVTRFDKIVSPQDRDRVLARLRRETRGLFADFFPISLTEALKAGDDRTRWDTSGAEAFVARLVDLLMDPESPGAGTYGTAGERFTRKIRSARMVHATDVPAGTDAGPETPAHVAPRRIRPLGQGARPLAAPRAV</sequence>
<dbReference type="Gene3D" id="3.40.50.300">
    <property type="entry name" value="P-loop containing nucleotide triphosphate hydrolases"/>
    <property type="match status" value="1"/>
</dbReference>
<dbReference type="InterPro" id="IPR045063">
    <property type="entry name" value="Dynamin_N"/>
</dbReference>
<protein>
    <submittedName>
        <fullName evidence="3">Dynamin family protein</fullName>
    </submittedName>
</protein>
<evidence type="ECO:0000256" key="1">
    <source>
        <dbReference type="SAM" id="MobiDB-lite"/>
    </source>
</evidence>
<proteinExistence type="predicted"/>
<gene>
    <name evidence="3" type="ORF">SAMN05421751_11051</name>
</gene>
<dbReference type="OrthoDB" id="5477114at2"/>
<reference evidence="3 4" key="1">
    <citation type="submission" date="2016-10" db="EMBL/GenBank/DDBJ databases">
        <authorList>
            <person name="de Groot N.N."/>
        </authorList>
    </citation>
    <scope>NUCLEOTIDE SEQUENCE [LARGE SCALE GENOMIC DNA]</scope>
    <source>
        <strain evidence="3 4">DSM 23413</strain>
    </source>
</reference>
<dbReference type="RefSeq" id="WP_104008526.1">
    <property type="nucleotide sequence ID" value="NZ_FNVD01000010.1"/>
</dbReference>
<evidence type="ECO:0000313" key="4">
    <source>
        <dbReference type="Proteomes" id="UP000236742"/>
    </source>
</evidence>
<name>A0A1H5X8Y6_9RHOB</name>
<keyword evidence="4" id="KW-1185">Reference proteome</keyword>
<accession>A0A1H5X8Y6</accession>
<organism evidence="3 4">
    <name type="scientific">Jhaorihella thermophila</name>
    <dbReference type="NCBI Taxonomy" id="488547"/>
    <lineage>
        <taxon>Bacteria</taxon>
        <taxon>Pseudomonadati</taxon>
        <taxon>Pseudomonadota</taxon>
        <taxon>Alphaproteobacteria</taxon>
        <taxon>Rhodobacterales</taxon>
        <taxon>Paracoccaceae</taxon>
        <taxon>Jhaorihella</taxon>
    </lineage>
</organism>
<dbReference type="Proteomes" id="UP000236742">
    <property type="component" value="Unassembled WGS sequence"/>
</dbReference>